<dbReference type="Proteomes" id="UP000182498">
    <property type="component" value="Unassembled WGS sequence"/>
</dbReference>
<protein>
    <submittedName>
        <fullName evidence="2">Predicted membrane-bound metal-dependent hydrolase (DUF457)</fullName>
    </submittedName>
</protein>
<keyword evidence="1" id="KW-1133">Transmembrane helix</keyword>
<feature type="transmembrane region" description="Helical" evidence="1">
    <location>
        <begin position="123"/>
        <end position="142"/>
    </location>
</feature>
<dbReference type="RefSeq" id="WP_234946244.1">
    <property type="nucleotide sequence ID" value="NZ_FAUH01000012.1"/>
</dbReference>
<keyword evidence="1" id="KW-0472">Membrane</keyword>
<keyword evidence="2" id="KW-0378">Hydrolase</keyword>
<feature type="transmembrane region" description="Helical" evidence="1">
    <location>
        <begin position="148"/>
        <end position="166"/>
    </location>
</feature>
<keyword evidence="1" id="KW-0812">Transmembrane</keyword>
<organism evidence="2 3">
    <name type="scientific">Corynebacterium variabile</name>
    <dbReference type="NCBI Taxonomy" id="1727"/>
    <lineage>
        <taxon>Bacteria</taxon>
        <taxon>Bacillati</taxon>
        <taxon>Actinomycetota</taxon>
        <taxon>Actinomycetes</taxon>
        <taxon>Mycobacteriales</taxon>
        <taxon>Corynebacteriaceae</taxon>
        <taxon>Corynebacterium</taxon>
    </lineage>
</organism>
<dbReference type="AlphaFoldDB" id="A0A0X2NLZ3"/>
<keyword evidence="3" id="KW-1185">Reference proteome</keyword>
<evidence type="ECO:0000313" key="3">
    <source>
        <dbReference type="Proteomes" id="UP000182498"/>
    </source>
</evidence>
<gene>
    <name evidence="2" type="ORF">CVAR292_01831</name>
</gene>
<dbReference type="GO" id="GO:0016787">
    <property type="term" value="F:hydrolase activity"/>
    <property type="evidence" value="ECO:0007669"/>
    <property type="project" value="UniProtKB-KW"/>
</dbReference>
<dbReference type="EMBL" id="FAUH01000012">
    <property type="protein sequence ID" value="CUU66486.1"/>
    <property type="molecule type" value="Genomic_DNA"/>
</dbReference>
<name>A0A0X2NLZ3_9CORY</name>
<sequence>MTHHTTPDQGFLVGGFPYPAEGEKTVVQGPTHAMSGAAAGLALATTLPVSWGGATTTAEILAYTALTAGAALLPDLDAPGSTVARTFGPVTGLLARAVASVSVLVVNVTGTRKDARISGGHRTATHTLWFALLVGFLAWSIGGAFGDNGMVGMLVFFSGLALRGLFPRWAKERAGLVVVAVAVGLGVAAYETVPALHTPLMPASAVTAGVLVHLAGDMLTKSGVPLTSPVIPRGGKRWWNWTLPGAVTIRTSGVWDQALLLVFTGLATWQLYLVLMGL</sequence>
<reference evidence="3" key="1">
    <citation type="submission" date="2015-11" db="EMBL/GenBank/DDBJ databases">
        <authorList>
            <person name="Dugat-Bony E."/>
        </authorList>
    </citation>
    <scope>NUCLEOTIDE SEQUENCE [LARGE SCALE GENOMIC DNA]</scope>
    <source>
        <strain evidence="3">Mu292</strain>
    </source>
</reference>
<dbReference type="Pfam" id="PF04307">
    <property type="entry name" value="YdjM"/>
    <property type="match status" value="1"/>
</dbReference>
<feature type="transmembrane region" description="Helical" evidence="1">
    <location>
        <begin position="258"/>
        <end position="275"/>
    </location>
</feature>
<evidence type="ECO:0000313" key="2">
    <source>
        <dbReference type="EMBL" id="CUU66486.1"/>
    </source>
</evidence>
<dbReference type="InterPro" id="IPR007404">
    <property type="entry name" value="YdjM-like"/>
</dbReference>
<feature type="transmembrane region" description="Helical" evidence="1">
    <location>
        <begin position="173"/>
        <end position="190"/>
    </location>
</feature>
<evidence type="ECO:0000256" key="1">
    <source>
        <dbReference type="SAM" id="Phobius"/>
    </source>
</evidence>
<proteinExistence type="predicted"/>
<accession>A0A0X2NLZ3</accession>
<feature type="transmembrane region" description="Helical" evidence="1">
    <location>
        <begin position="93"/>
        <end position="111"/>
    </location>
</feature>